<dbReference type="GO" id="GO:0003676">
    <property type="term" value="F:nucleic acid binding"/>
    <property type="evidence" value="ECO:0007669"/>
    <property type="project" value="InterPro"/>
</dbReference>
<reference evidence="2" key="1">
    <citation type="submission" date="2023-10" db="EMBL/GenBank/DDBJ databases">
        <title>Genome assemblies of two species of porcelain crab, Petrolisthes cinctipes and Petrolisthes manimaculis (Anomura: Porcellanidae).</title>
        <authorList>
            <person name="Angst P."/>
        </authorList>
    </citation>
    <scope>NUCLEOTIDE SEQUENCE</scope>
    <source>
        <strain evidence="2">PB745_01</strain>
        <tissue evidence="2">Gill</tissue>
    </source>
</reference>
<dbReference type="EMBL" id="JAWQEG010004162">
    <property type="protein sequence ID" value="KAK3862756.1"/>
    <property type="molecule type" value="Genomic_DNA"/>
</dbReference>
<dbReference type="Proteomes" id="UP001286313">
    <property type="component" value="Unassembled WGS sequence"/>
</dbReference>
<protein>
    <recommendedName>
        <fullName evidence="4">CCHC-type domain-containing protein</fullName>
    </recommendedName>
</protein>
<dbReference type="SUPFAM" id="SSF57756">
    <property type="entry name" value="Retrovirus zinc finger-like domains"/>
    <property type="match status" value="1"/>
</dbReference>
<organism evidence="2 3">
    <name type="scientific">Petrolisthes cinctipes</name>
    <name type="common">Flat porcelain crab</name>
    <dbReference type="NCBI Taxonomy" id="88211"/>
    <lineage>
        <taxon>Eukaryota</taxon>
        <taxon>Metazoa</taxon>
        <taxon>Ecdysozoa</taxon>
        <taxon>Arthropoda</taxon>
        <taxon>Crustacea</taxon>
        <taxon>Multicrustacea</taxon>
        <taxon>Malacostraca</taxon>
        <taxon>Eumalacostraca</taxon>
        <taxon>Eucarida</taxon>
        <taxon>Decapoda</taxon>
        <taxon>Pleocyemata</taxon>
        <taxon>Anomura</taxon>
        <taxon>Galatheoidea</taxon>
        <taxon>Porcellanidae</taxon>
        <taxon>Petrolisthes</taxon>
    </lineage>
</organism>
<feature type="region of interest" description="Disordered" evidence="1">
    <location>
        <begin position="213"/>
        <end position="254"/>
    </location>
</feature>
<evidence type="ECO:0000313" key="2">
    <source>
        <dbReference type="EMBL" id="KAK3862756.1"/>
    </source>
</evidence>
<sequence length="441" mass="48815">MACSTKWPPKLESDSSYENWKKDIDIWCELTDLPKKKQALAIHLSLSGGARVAMSEIDAADLKKDTGVQTLLVKLDGLFLVDKGRRQFAAFHEFYNFRRAGDVNVRKFVAEFEHTYFQFKKQDMELPDSVMAFMPLASCNLSDGEQQLVMSAITDITYANMKSALNRIFAGEICGQKYAPVPVSVAKSEPVLWNENIGGEELLYVRGNQRGRTPVRGGAVRDRGHSNGRYSRYSTGSARSYTHSSTGRRQNPLGPDGKVSSCLVCNSRFHWARDCPDAYENLGSREDHSETVHLSLFMGYAGDASSGGKLQKLVEESKGCAVLDTGCSTTVCGQEWMKYYISELSHRERENVTEEKSSSTFTFADGVTISSVKGVTLPGHIGNMCSTIVTDVVDCNIPLLLSKRSIKKAKMNFETDQVKICGNIIDLKSSSSGHYLLPISL</sequence>
<keyword evidence="3" id="KW-1185">Reference proteome</keyword>
<evidence type="ECO:0000313" key="3">
    <source>
        <dbReference type="Proteomes" id="UP001286313"/>
    </source>
</evidence>
<feature type="compositionally biased region" description="Polar residues" evidence="1">
    <location>
        <begin position="228"/>
        <end position="249"/>
    </location>
</feature>
<proteinExistence type="predicted"/>
<comment type="caution">
    <text evidence="2">The sequence shown here is derived from an EMBL/GenBank/DDBJ whole genome shotgun (WGS) entry which is preliminary data.</text>
</comment>
<gene>
    <name evidence="2" type="ORF">Pcinc_031404</name>
</gene>
<dbReference type="GO" id="GO:0008270">
    <property type="term" value="F:zinc ion binding"/>
    <property type="evidence" value="ECO:0007669"/>
    <property type="project" value="InterPro"/>
</dbReference>
<name>A0AAE1EWP4_PETCI</name>
<accession>A0AAE1EWP4</accession>
<dbReference type="AlphaFoldDB" id="A0AAE1EWP4"/>
<dbReference type="InterPro" id="IPR036875">
    <property type="entry name" value="Znf_CCHC_sf"/>
</dbReference>
<evidence type="ECO:0000256" key="1">
    <source>
        <dbReference type="SAM" id="MobiDB-lite"/>
    </source>
</evidence>
<evidence type="ECO:0008006" key="4">
    <source>
        <dbReference type="Google" id="ProtNLM"/>
    </source>
</evidence>